<accession>R7SIE3</accession>
<evidence type="ECO:0000313" key="2">
    <source>
        <dbReference type="Proteomes" id="UP000053630"/>
    </source>
</evidence>
<dbReference type="RefSeq" id="XP_007272383.1">
    <property type="nucleotide sequence ID" value="XM_007272321.1"/>
</dbReference>
<organism evidence="1 2">
    <name type="scientific">Fomitiporia mediterranea (strain MF3/22)</name>
    <name type="common">Grapevine white-rot fungus</name>
    <dbReference type="NCBI Taxonomy" id="694068"/>
    <lineage>
        <taxon>Eukaryota</taxon>
        <taxon>Fungi</taxon>
        <taxon>Dikarya</taxon>
        <taxon>Basidiomycota</taxon>
        <taxon>Agaricomycotina</taxon>
        <taxon>Agaricomycetes</taxon>
        <taxon>Hymenochaetales</taxon>
        <taxon>Hymenochaetaceae</taxon>
        <taxon>Fomitiporia</taxon>
    </lineage>
</organism>
<name>R7SIE3_FOMME</name>
<dbReference type="AlphaFoldDB" id="R7SIE3"/>
<evidence type="ECO:0000313" key="1">
    <source>
        <dbReference type="EMBL" id="EJC97354.1"/>
    </source>
</evidence>
<dbReference type="Gene3D" id="1.10.12.10">
    <property type="entry name" value="Lyase 2-enoyl-coa Hydratase, Chain A, domain 2"/>
    <property type="match status" value="1"/>
</dbReference>
<dbReference type="InterPro" id="IPR014748">
    <property type="entry name" value="Enoyl-CoA_hydra_C"/>
</dbReference>
<proteinExistence type="predicted"/>
<dbReference type="KEGG" id="fme:FOMMEDRAFT_24532"/>
<feature type="non-terminal residue" evidence="1">
    <location>
        <position position="1"/>
    </location>
</feature>
<dbReference type="GeneID" id="18678474"/>
<reference evidence="2" key="1">
    <citation type="journal article" date="2012" name="Science">
        <title>The Paleozoic origin of enzymatic lignin decomposition reconstructed from 31 fungal genomes.</title>
        <authorList>
            <person name="Floudas D."/>
            <person name="Binder M."/>
            <person name="Riley R."/>
            <person name="Barry K."/>
            <person name="Blanchette R.A."/>
            <person name="Henrissat B."/>
            <person name="Martinez A.T."/>
            <person name="Otillar R."/>
            <person name="Spatafora J.W."/>
            <person name="Yadav J.S."/>
            <person name="Aerts A."/>
            <person name="Benoit I."/>
            <person name="Boyd A."/>
            <person name="Carlson A."/>
            <person name="Copeland A."/>
            <person name="Coutinho P.M."/>
            <person name="de Vries R.P."/>
            <person name="Ferreira P."/>
            <person name="Findley K."/>
            <person name="Foster B."/>
            <person name="Gaskell J."/>
            <person name="Glotzer D."/>
            <person name="Gorecki P."/>
            <person name="Heitman J."/>
            <person name="Hesse C."/>
            <person name="Hori C."/>
            <person name="Igarashi K."/>
            <person name="Jurgens J.A."/>
            <person name="Kallen N."/>
            <person name="Kersten P."/>
            <person name="Kohler A."/>
            <person name="Kuees U."/>
            <person name="Kumar T.K.A."/>
            <person name="Kuo A."/>
            <person name="LaButti K."/>
            <person name="Larrondo L.F."/>
            <person name="Lindquist E."/>
            <person name="Ling A."/>
            <person name="Lombard V."/>
            <person name="Lucas S."/>
            <person name="Lundell T."/>
            <person name="Martin R."/>
            <person name="McLaughlin D.J."/>
            <person name="Morgenstern I."/>
            <person name="Morin E."/>
            <person name="Murat C."/>
            <person name="Nagy L.G."/>
            <person name="Nolan M."/>
            <person name="Ohm R.A."/>
            <person name="Patyshakuliyeva A."/>
            <person name="Rokas A."/>
            <person name="Ruiz-Duenas F.J."/>
            <person name="Sabat G."/>
            <person name="Salamov A."/>
            <person name="Samejima M."/>
            <person name="Schmutz J."/>
            <person name="Slot J.C."/>
            <person name="St John F."/>
            <person name="Stenlid J."/>
            <person name="Sun H."/>
            <person name="Sun S."/>
            <person name="Syed K."/>
            <person name="Tsang A."/>
            <person name="Wiebenga A."/>
            <person name="Young D."/>
            <person name="Pisabarro A."/>
            <person name="Eastwood D.C."/>
            <person name="Martin F."/>
            <person name="Cullen D."/>
            <person name="Grigoriev I.V."/>
            <person name="Hibbett D.S."/>
        </authorList>
    </citation>
    <scope>NUCLEOTIDE SEQUENCE [LARGE SCALE GENOMIC DNA]</scope>
    <source>
        <strain evidence="2">MF3/22</strain>
    </source>
</reference>
<gene>
    <name evidence="1" type="ORF">FOMMEDRAFT_24532</name>
</gene>
<feature type="non-terminal residue" evidence="1">
    <location>
        <position position="52"/>
    </location>
</feature>
<protein>
    <submittedName>
        <fullName evidence="1">Uncharacterized protein</fullName>
    </submittedName>
</protein>
<dbReference type="Proteomes" id="UP000053630">
    <property type="component" value="Unassembled WGS sequence"/>
</dbReference>
<keyword evidence="2" id="KW-1185">Reference proteome</keyword>
<sequence length="52" mass="6017">MFGVRKVCAFHALFATKDQKEGMSAFVEKKPKFSNLRKPSSEMWFSFEPTTL</sequence>
<dbReference type="EMBL" id="JH718944">
    <property type="protein sequence ID" value="EJC97354.1"/>
    <property type="molecule type" value="Genomic_DNA"/>
</dbReference>